<comment type="similarity">
    <text evidence="3 7">Belongs to the flagella basal body rod proteins family.</text>
</comment>
<keyword evidence="6 7" id="KW-0975">Bacterial flagellum</keyword>
<keyword evidence="8" id="KW-0175">Coiled coil</keyword>
<dbReference type="RefSeq" id="WP_146433090.1">
    <property type="nucleotide sequence ID" value="NZ_SJPF01000003.1"/>
</dbReference>
<dbReference type="OrthoDB" id="9802553at2"/>
<feature type="domain" description="Flagellar hook-associated protein FlgK helical" evidence="10">
    <location>
        <begin position="96"/>
        <end position="319"/>
    </location>
</feature>
<accession>A0A5C5V5V2</accession>
<evidence type="ECO:0000313" key="12">
    <source>
        <dbReference type="Proteomes" id="UP000318878"/>
    </source>
</evidence>
<evidence type="ECO:0000259" key="10">
    <source>
        <dbReference type="Pfam" id="PF22638"/>
    </source>
</evidence>
<dbReference type="PRINTS" id="PR01005">
    <property type="entry name" value="FLGHOOKAP1"/>
</dbReference>
<dbReference type="SUPFAM" id="SSF64518">
    <property type="entry name" value="Phase 1 flagellin"/>
    <property type="match status" value="1"/>
</dbReference>
<gene>
    <name evidence="7 11" type="primary">flgK</name>
    <name evidence="11" type="ORF">Enr8_31490</name>
</gene>
<keyword evidence="5 7" id="KW-0964">Secreted</keyword>
<evidence type="ECO:0000256" key="5">
    <source>
        <dbReference type="ARBA" id="ARBA00022525"/>
    </source>
</evidence>
<dbReference type="Pfam" id="PF07196">
    <property type="entry name" value="Flagellin_IN"/>
    <property type="match status" value="1"/>
</dbReference>
<feature type="coiled-coil region" evidence="8">
    <location>
        <begin position="151"/>
        <end position="192"/>
    </location>
</feature>
<dbReference type="EMBL" id="SJPF01000003">
    <property type="protein sequence ID" value="TWT33323.1"/>
    <property type="molecule type" value="Genomic_DNA"/>
</dbReference>
<sequence>MTLYTSLQQTKNALLAAQIGIQVTGNNIANVNTPDYLRERVIYTPAPTQKYGGLLLGMGVQVEGVVQQVDKFLEERLRNSISDLANGETQENVYLQLEALVGELSNTDISTSLNDFLGSINDILNQPEDVGVRNLSVLRGQTLANDISSMYNRAQEIHTDLNKQVNQAADDINSLLNEIAELNVKITNLEAGPVTKSDAIGLRDQRQRKLTQLAEIIDIKGVEQENGSISVFLGGEYLVIDGIARQVETKTVAEDGLSIAKMTLAGTDSPIQVNSGKLKGLLTSRDDIVGDFLNNLDDFAQTLIFEFNRVFSSGQGESGYQTMTSEFFVAEESIDEPLDQAGLTYTPVNGSFTVHTLNTATGLTETENIAVKLNGLSDDTTLQDVADAINDIDGLSASISLDGHLQIDSDSPDIEFAFGNDTSGALAALGLGTFFTGTTARTIGVHDAVSTDPSKFAASKGGIGADTDNAVELASFLDRPLDTKGGRTIENEYETLVGDVTQSASVAKSVAEGYRVFKETLDGQKLGLSGVSLDEEAVNLITYQRQFQAASRLISVIDELLEVLVNL</sequence>
<evidence type="ECO:0000256" key="2">
    <source>
        <dbReference type="ARBA" id="ARBA00004613"/>
    </source>
</evidence>
<dbReference type="InterPro" id="IPR019776">
    <property type="entry name" value="Flagellar_basal_body_rod_CS"/>
</dbReference>
<evidence type="ECO:0000259" key="9">
    <source>
        <dbReference type="Pfam" id="PF06429"/>
    </source>
</evidence>
<dbReference type="Pfam" id="PF06429">
    <property type="entry name" value="Flg_bbr_C"/>
    <property type="match status" value="1"/>
</dbReference>
<dbReference type="GO" id="GO:0009424">
    <property type="term" value="C:bacterial-type flagellum hook"/>
    <property type="evidence" value="ECO:0007669"/>
    <property type="project" value="UniProtKB-UniRule"/>
</dbReference>
<dbReference type="GO" id="GO:0044780">
    <property type="term" value="P:bacterial-type flagellum assembly"/>
    <property type="evidence" value="ECO:0007669"/>
    <property type="project" value="InterPro"/>
</dbReference>
<evidence type="ECO:0000256" key="8">
    <source>
        <dbReference type="SAM" id="Coils"/>
    </source>
</evidence>
<evidence type="ECO:0000256" key="3">
    <source>
        <dbReference type="ARBA" id="ARBA00009677"/>
    </source>
</evidence>
<keyword evidence="12" id="KW-1185">Reference proteome</keyword>
<dbReference type="InterPro" id="IPR010930">
    <property type="entry name" value="Flg_bb/hook_C_dom"/>
</dbReference>
<dbReference type="AlphaFoldDB" id="A0A5C5V5V2"/>
<dbReference type="GO" id="GO:0005198">
    <property type="term" value="F:structural molecule activity"/>
    <property type="evidence" value="ECO:0007669"/>
    <property type="project" value="UniProtKB-UniRule"/>
</dbReference>
<dbReference type="PROSITE" id="PS00588">
    <property type="entry name" value="FLAGELLA_BB_ROD"/>
    <property type="match status" value="1"/>
</dbReference>
<dbReference type="InterPro" id="IPR010810">
    <property type="entry name" value="Flagellin_hook_IN_motif"/>
</dbReference>
<dbReference type="NCBIfam" id="TIGR02492">
    <property type="entry name" value="flgK_ends"/>
    <property type="match status" value="1"/>
</dbReference>
<keyword evidence="11" id="KW-0966">Cell projection</keyword>
<comment type="subcellular location">
    <subcellularLocation>
        <location evidence="1 7">Bacterial flagellum</location>
    </subcellularLocation>
    <subcellularLocation>
        <location evidence="2 7">Secreted</location>
    </subcellularLocation>
</comment>
<keyword evidence="11" id="KW-0969">Cilium</keyword>
<dbReference type="Proteomes" id="UP000318878">
    <property type="component" value="Unassembled WGS sequence"/>
</dbReference>
<evidence type="ECO:0000256" key="6">
    <source>
        <dbReference type="ARBA" id="ARBA00023143"/>
    </source>
</evidence>
<dbReference type="PANTHER" id="PTHR30033">
    <property type="entry name" value="FLAGELLAR HOOK-ASSOCIATED PROTEIN 1"/>
    <property type="match status" value="1"/>
</dbReference>
<evidence type="ECO:0000256" key="1">
    <source>
        <dbReference type="ARBA" id="ARBA00004365"/>
    </source>
</evidence>
<name>A0A5C5V5V2_9BACT</name>
<feature type="domain" description="Flagellar basal-body/hook protein C-terminal" evidence="9">
    <location>
        <begin position="529"/>
        <end position="567"/>
    </location>
</feature>
<dbReference type="PANTHER" id="PTHR30033:SF2">
    <property type="entry name" value="FLAGELLAR HOOK PROTEIN"/>
    <property type="match status" value="1"/>
</dbReference>
<dbReference type="InterPro" id="IPR053927">
    <property type="entry name" value="FlgK_helical"/>
</dbReference>
<dbReference type="InterPro" id="IPR002371">
    <property type="entry name" value="FlgK"/>
</dbReference>
<dbReference type="GO" id="GO:0005576">
    <property type="term" value="C:extracellular region"/>
    <property type="evidence" value="ECO:0007669"/>
    <property type="project" value="UniProtKB-SubCell"/>
</dbReference>
<dbReference type="Pfam" id="PF22638">
    <property type="entry name" value="FlgK_D1"/>
    <property type="match status" value="1"/>
</dbReference>
<evidence type="ECO:0000256" key="7">
    <source>
        <dbReference type="RuleBase" id="RU362065"/>
    </source>
</evidence>
<protein>
    <recommendedName>
        <fullName evidence="4 7">Flagellar hook-associated protein 1</fullName>
        <shortName evidence="7">HAP1</shortName>
    </recommendedName>
</protein>
<organism evidence="11 12">
    <name type="scientific">Blastopirellula retiformator</name>
    <dbReference type="NCBI Taxonomy" id="2527970"/>
    <lineage>
        <taxon>Bacteria</taxon>
        <taxon>Pseudomonadati</taxon>
        <taxon>Planctomycetota</taxon>
        <taxon>Planctomycetia</taxon>
        <taxon>Pirellulales</taxon>
        <taxon>Pirellulaceae</taxon>
        <taxon>Blastopirellula</taxon>
    </lineage>
</organism>
<evidence type="ECO:0000313" key="11">
    <source>
        <dbReference type="EMBL" id="TWT33323.1"/>
    </source>
</evidence>
<comment type="caution">
    <text evidence="11">The sequence shown here is derived from an EMBL/GenBank/DDBJ whole genome shotgun (WGS) entry which is preliminary data.</text>
</comment>
<proteinExistence type="inferred from homology"/>
<keyword evidence="11" id="KW-0282">Flagellum</keyword>
<evidence type="ECO:0000256" key="4">
    <source>
        <dbReference type="ARBA" id="ARBA00016244"/>
    </source>
</evidence>
<reference evidence="11 12" key="1">
    <citation type="submission" date="2019-02" db="EMBL/GenBank/DDBJ databases">
        <title>Deep-cultivation of Planctomycetes and their phenomic and genomic characterization uncovers novel biology.</title>
        <authorList>
            <person name="Wiegand S."/>
            <person name="Jogler M."/>
            <person name="Boedeker C."/>
            <person name="Pinto D."/>
            <person name="Vollmers J."/>
            <person name="Rivas-Marin E."/>
            <person name="Kohn T."/>
            <person name="Peeters S.H."/>
            <person name="Heuer A."/>
            <person name="Rast P."/>
            <person name="Oberbeckmann S."/>
            <person name="Bunk B."/>
            <person name="Jeske O."/>
            <person name="Meyerdierks A."/>
            <person name="Storesund J.E."/>
            <person name="Kallscheuer N."/>
            <person name="Luecker S."/>
            <person name="Lage O.M."/>
            <person name="Pohl T."/>
            <person name="Merkel B.J."/>
            <person name="Hornburger P."/>
            <person name="Mueller R.-W."/>
            <person name="Bruemmer F."/>
            <person name="Labrenz M."/>
            <person name="Spormann A.M."/>
            <person name="Op Den Camp H."/>
            <person name="Overmann J."/>
            <person name="Amann R."/>
            <person name="Jetten M.S.M."/>
            <person name="Mascher T."/>
            <person name="Medema M.H."/>
            <person name="Devos D.P."/>
            <person name="Kaster A.-K."/>
            <person name="Ovreas L."/>
            <person name="Rohde M."/>
            <person name="Galperin M.Y."/>
            <person name="Jogler C."/>
        </authorList>
    </citation>
    <scope>NUCLEOTIDE SEQUENCE [LARGE SCALE GENOMIC DNA]</scope>
    <source>
        <strain evidence="11 12">Enr8</strain>
    </source>
</reference>